<sequence>MSSEPSSLSKKTANLETQSPTGKAASGRGDPRARTEETEHPVRAKNQPKPMDHYWRSVSSLRRRLPISLATGEHGGDDEAPGDATEP</sequence>
<proteinExistence type="predicted"/>
<dbReference type="AlphaFoldDB" id="W2NGX6"/>
<dbReference type="Proteomes" id="UP000054532">
    <property type="component" value="Unassembled WGS sequence"/>
</dbReference>
<name>W2NGX6_PHYNI</name>
<dbReference type="EMBL" id="KI692600">
    <property type="protein sequence ID" value="ETM47841.1"/>
    <property type="molecule type" value="Genomic_DNA"/>
</dbReference>
<feature type="compositionally biased region" description="Basic and acidic residues" evidence="1">
    <location>
        <begin position="29"/>
        <end position="42"/>
    </location>
</feature>
<gene>
    <name evidence="2" type="ORF">L914_07541</name>
</gene>
<feature type="compositionally biased region" description="Polar residues" evidence="1">
    <location>
        <begin position="1"/>
        <end position="21"/>
    </location>
</feature>
<feature type="compositionally biased region" description="Acidic residues" evidence="1">
    <location>
        <begin position="76"/>
        <end position="87"/>
    </location>
</feature>
<evidence type="ECO:0000313" key="2">
    <source>
        <dbReference type="EMBL" id="ETM47841.1"/>
    </source>
</evidence>
<feature type="region of interest" description="Disordered" evidence="1">
    <location>
        <begin position="1"/>
        <end position="87"/>
    </location>
</feature>
<evidence type="ECO:0000256" key="1">
    <source>
        <dbReference type="SAM" id="MobiDB-lite"/>
    </source>
</evidence>
<accession>W2NGX6</accession>
<protein>
    <submittedName>
        <fullName evidence="2">Uncharacterized protein</fullName>
    </submittedName>
</protein>
<organism evidence="2">
    <name type="scientific">Phytophthora nicotianae</name>
    <name type="common">Potato buckeye rot agent</name>
    <name type="synonym">Phytophthora parasitica</name>
    <dbReference type="NCBI Taxonomy" id="4792"/>
    <lineage>
        <taxon>Eukaryota</taxon>
        <taxon>Sar</taxon>
        <taxon>Stramenopiles</taxon>
        <taxon>Oomycota</taxon>
        <taxon>Peronosporomycetes</taxon>
        <taxon>Peronosporales</taxon>
        <taxon>Peronosporaceae</taxon>
        <taxon>Phytophthora</taxon>
    </lineage>
</organism>
<reference evidence="2" key="1">
    <citation type="submission" date="2013-11" db="EMBL/GenBank/DDBJ databases">
        <title>The Genome Sequence of Phytophthora parasitica IAC_01/95.</title>
        <authorList>
            <consortium name="The Broad Institute Genomics Platform"/>
            <person name="Russ C."/>
            <person name="Tyler B."/>
            <person name="Panabieres F."/>
            <person name="Shan W."/>
            <person name="Tripathy S."/>
            <person name="Grunwald N."/>
            <person name="Machado M."/>
            <person name="Johnson C.S."/>
            <person name="Arredondo F."/>
            <person name="Hong C."/>
            <person name="Coffey M."/>
            <person name="Young S.K."/>
            <person name="Zeng Q."/>
            <person name="Gargeya S."/>
            <person name="Fitzgerald M."/>
            <person name="Abouelleil A."/>
            <person name="Alvarado L."/>
            <person name="Chapman S.B."/>
            <person name="Gainer-Dewar J."/>
            <person name="Goldberg J."/>
            <person name="Griggs A."/>
            <person name="Gujja S."/>
            <person name="Hansen M."/>
            <person name="Howarth C."/>
            <person name="Imamovic A."/>
            <person name="Ireland A."/>
            <person name="Larimer J."/>
            <person name="McCowan C."/>
            <person name="Murphy C."/>
            <person name="Pearson M."/>
            <person name="Poon T.W."/>
            <person name="Priest M."/>
            <person name="Roberts A."/>
            <person name="Saif S."/>
            <person name="Shea T."/>
            <person name="Sykes S."/>
            <person name="Wortman J."/>
            <person name="Nusbaum C."/>
            <person name="Birren B."/>
        </authorList>
    </citation>
    <scope>NUCLEOTIDE SEQUENCE [LARGE SCALE GENOMIC DNA]</scope>
    <source>
        <strain evidence="2">IAC_01/95</strain>
    </source>
</reference>